<dbReference type="SUPFAM" id="SSF46785">
    <property type="entry name" value="Winged helix' DNA-binding domain"/>
    <property type="match status" value="1"/>
</dbReference>
<dbReference type="Proteomes" id="UP000474778">
    <property type="component" value="Unassembled WGS sequence"/>
</dbReference>
<comment type="similarity">
    <text evidence="1">Belongs to the LysR transcriptional regulatory family.</text>
</comment>
<name>A0A6L7I0S0_9GAMM</name>
<gene>
    <name evidence="6" type="ORF">GNT65_15880</name>
</gene>
<dbReference type="InterPro" id="IPR036388">
    <property type="entry name" value="WH-like_DNA-bd_sf"/>
</dbReference>
<dbReference type="EMBL" id="WRPA01000016">
    <property type="protein sequence ID" value="MXR70145.1"/>
    <property type="molecule type" value="Genomic_DNA"/>
</dbReference>
<proteinExistence type="inferred from homology"/>
<dbReference type="PRINTS" id="PR00039">
    <property type="entry name" value="HTHLYSR"/>
</dbReference>
<dbReference type="PROSITE" id="PS50931">
    <property type="entry name" value="HTH_LYSR"/>
    <property type="match status" value="1"/>
</dbReference>
<dbReference type="PANTHER" id="PTHR30118:SF15">
    <property type="entry name" value="TRANSCRIPTIONAL REGULATORY PROTEIN"/>
    <property type="match status" value="1"/>
</dbReference>
<sequence>MRLQNVDLNLFVVFDAIYTERNLTRAAERLCITQPAVSNALSRLRTSLNDPLFIRTPKAMMPTPVAENMIGQVREALKLLSSSMQLGDSFDPLLAEHHFQLGMFDVTEETMLPSLLAALQVHAPRLSISSYPVSREEMLKEFVSGRLDLAIDAPIVTHPDLYHHPLVTVPYVCLVRKDHPEVGDSLTLEQYLALSHVHVSSRRQGVGYVDAALNRLGKHRNIQVRTKHHQAAPKLVAETNLATTVPESLAKNTDLKVLKLPFEVEPIEWHLYWHRSADQDNANRWLREFITALMQGQG</sequence>
<dbReference type="InterPro" id="IPR037402">
    <property type="entry name" value="YidZ_PBP2"/>
</dbReference>
<dbReference type="InterPro" id="IPR036390">
    <property type="entry name" value="WH_DNA-bd_sf"/>
</dbReference>
<keyword evidence="2" id="KW-0805">Transcription regulation</keyword>
<keyword evidence="4" id="KW-0804">Transcription</keyword>
<dbReference type="Pfam" id="PF03466">
    <property type="entry name" value="LysR_substrate"/>
    <property type="match status" value="1"/>
</dbReference>
<evidence type="ECO:0000256" key="1">
    <source>
        <dbReference type="ARBA" id="ARBA00009437"/>
    </source>
</evidence>
<evidence type="ECO:0000313" key="6">
    <source>
        <dbReference type="EMBL" id="MXR70145.1"/>
    </source>
</evidence>
<organism evidence="6 7">
    <name type="scientific">Shewanella insulae</name>
    <dbReference type="NCBI Taxonomy" id="2681496"/>
    <lineage>
        <taxon>Bacteria</taxon>
        <taxon>Pseudomonadati</taxon>
        <taxon>Pseudomonadota</taxon>
        <taxon>Gammaproteobacteria</taxon>
        <taxon>Alteromonadales</taxon>
        <taxon>Shewanellaceae</taxon>
        <taxon>Shewanella</taxon>
    </lineage>
</organism>
<dbReference type="PANTHER" id="PTHR30118">
    <property type="entry name" value="HTH-TYPE TRANSCRIPTIONAL REGULATOR LEUO-RELATED"/>
    <property type="match status" value="1"/>
</dbReference>
<dbReference type="Pfam" id="PF00126">
    <property type="entry name" value="HTH_1"/>
    <property type="match status" value="1"/>
</dbReference>
<dbReference type="SUPFAM" id="SSF53850">
    <property type="entry name" value="Periplasmic binding protein-like II"/>
    <property type="match status" value="1"/>
</dbReference>
<evidence type="ECO:0000313" key="7">
    <source>
        <dbReference type="Proteomes" id="UP000474778"/>
    </source>
</evidence>
<keyword evidence="3" id="KW-0238">DNA-binding</keyword>
<keyword evidence="7" id="KW-1185">Reference proteome</keyword>
<dbReference type="Gene3D" id="1.10.10.10">
    <property type="entry name" value="Winged helix-like DNA-binding domain superfamily/Winged helix DNA-binding domain"/>
    <property type="match status" value="1"/>
</dbReference>
<evidence type="ECO:0000259" key="5">
    <source>
        <dbReference type="PROSITE" id="PS50931"/>
    </source>
</evidence>
<evidence type="ECO:0000256" key="4">
    <source>
        <dbReference type="ARBA" id="ARBA00023163"/>
    </source>
</evidence>
<dbReference type="InterPro" id="IPR050389">
    <property type="entry name" value="LysR-type_TF"/>
</dbReference>
<dbReference type="InterPro" id="IPR000847">
    <property type="entry name" value="LysR_HTH_N"/>
</dbReference>
<dbReference type="AlphaFoldDB" id="A0A6L7I0S0"/>
<protein>
    <submittedName>
        <fullName evidence="6">LysR family transcriptional regulator</fullName>
    </submittedName>
</protein>
<accession>A0A6L7I0S0</accession>
<dbReference type="InterPro" id="IPR005119">
    <property type="entry name" value="LysR_subst-bd"/>
</dbReference>
<dbReference type="Gene3D" id="3.40.190.10">
    <property type="entry name" value="Periplasmic binding protein-like II"/>
    <property type="match status" value="2"/>
</dbReference>
<dbReference type="GO" id="GO:0003700">
    <property type="term" value="F:DNA-binding transcription factor activity"/>
    <property type="evidence" value="ECO:0007669"/>
    <property type="project" value="InterPro"/>
</dbReference>
<evidence type="ECO:0000256" key="3">
    <source>
        <dbReference type="ARBA" id="ARBA00023125"/>
    </source>
</evidence>
<reference evidence="6 7" key="1">
    <citation type="submission" date="2019-12" db="EMBL/GenBank/DDBJ databases">
        <title>Shewanella insulae sp. nov., isolated from a tidal flat.</title>
        <authorList>
            <person name="Yoon J.-H."/>
        </authorList>
    </citation>
    <scope>NUCLEOTIDE SEQUENCE [LARGE SCALE GENOMIC DNA]</scope>
    <source>
        <strain evidence="6 7">JBTF-M18</strain>
    </source>
</reference>
<comment type="caution">
    <text evidence="6">The sequence shown here is derived from an EMBL/GenBank/DDBJ whole genome shotgun (WGS) entry which is preliminary data.</text>
</comment>
<dbReference type="RefSeq" id="WP_160797959.1">
    <property type="nucleotide sequence ID" value="NZ_WRPA01000016.1"/>
</dbReference>
<dbReference type="CDD" id="cd08417">
    <property type="entry name" value="PBP2_Nitroaromatics_like"/>
    <property type="match status" value="1"/>
</dbReference>
<dbReference type="GO" id="GO:0003677">
    <property type="term" value="F:DNA binding"/>
    <property type="evidence" value="ECO:0007669"/>
    <property type="project" value="UniProtKB-KW"/>
</dbReference>
<evidence type="ECO:0000256" key="2">
    <source>
        <dbReference type="ARBA" id="ARBA00023015"/>
    </source>
</evidence>
<feature type="domain" description="HTH lysR-type" evidence="5">
    <location>
        <begin position="6"/>
        <end position="63"/>
    </location>
</feature>